<name>A0A9P1BXG0_9DINO</name>
<feature type="region of interest" description="Disordered" evidence="3">
    <location>
        <begin position="742"/>
        <end position="770"/>
    </location>
</feature>
<dbReference type="InterPro" id="IPR002110">
    <property type="entry name" value="Ankyrin_rpt"/>
</dbReference>
<feature type="compositionally biased region" description="Acidic residues" evidence="3">
    <location>
        <begin position="912"/>
        <end position="924"/>
    </location>
</feature>
<feature type="compositionally biased region" description="Basic and acidic residues" evidence="3">
    <location>
        <begin position="878"/>
        <end position="895"/>
    </location>
</feature>
<feature type="region of interest" description="Disordered" evidence="3">
    <location>
        <begin position="911"/>
        <end position="967"/>
    </location>
</feature>
<dbReference type="PANTHER" id="PTHR24173">
    <property type="entry name" value="ANKYRIN REPEAT CONTAINING"/>
    <property type="match status" value="1"/>
</dbReference>
<keyword evidence="1" id="KW-0677">Repeat</keyword>
<feature type="compositionally biased region" description="Polar residues" evidence="3">
    <location>
        <begin position="860"/>
        <end position="874"/>
    </location>
</feature>
<comment type="caution">
    <text evidence="4">The sequence shown here is derived from an EMBL/GenBank/DDBJ whole genome shotgun (WGS) entry which is preliminary data.</text>
</comment>
<dbReference type="SMART" id="SM00248">
    <property type="entry name" value="ANK"/>
    <property type="match status" value="4"/>
</dbReference>
<dbReference type="AlphaFoldDB" id="A0A9P1BXG0"/>
<evidence type="ECO:0000313" key="5">
    <source>
        <dbReference type="EMBL" id="CAL4768415.1"/>
    </source>
</evidence>
<evidence type="ECO:0000256" key="1">
    <source>
        <dbReference type="ARBA" id="ARBA00022737"/>
    </source>
</evidence>
<reference evidence="4" key="1">
    <citation type="submission" date="2022-10" db="EMBL/GenBank/DDBJ databases">
        <authorList>
            <person name="Chen Y."/>
            <person name="Dougan E. K."/>
            <person name="Chan C."/>
            <person name="Rhodes N."/>
            <person name="Thang M."/>
        </authorList>
    </citation>
    <scope>NUCLEOTIDE SEQUENCE</scope>
</reference>
<protein>
    <submittedName>
        <fullName evidence="5">Ankyrin-1</fullName>
    </submittedName>
</protein>
<evidence type="ECO:0000313" key="4">
    <source>
        <dbReference type="EMBL" id="CAI3981103.1"/>
    </source>
</evidence>
<keyword evidence="2" id="KW-0040">ANK repeat</keyword>
<gene>
    <name evidence="4" type="ORF">C1SCF055_LOCUS8924</name>
</gene>
<sequence length="967" mass="105968">MGQCGGCDTARGCESGLAPTWESCDSQLSFEERMASAGVGHHMHFPMYVLKVADFLQMSGAPLAHDALQAMGLLQRWKPGMYVAFVSHQWLGKSHCDSLGHHSCTLREMLRELLQNKLRIESDGDDYGTKIREELADGYLFFDWFSIPQIDSSSRVKMTESSMAIQSLPAYVQNSDLFMVLVPEVQHQDSGSYCNFTSFLQRGWCLAELWCQLLSSKKDNRVILIHGSRDVKHVYLTDWQSNSVLDGQFTVEADRLTVSKLAEEVLKEKIQRLSLGPELCSFRWFVANKPRLLDHPREARDVTNFLRSFAFPNLAAAVNADGLLCATCHGSKVAGKRDVEGRQPNAWSGQNHLAGLSGDTAMIRVLANSRADVNQRVSSLTEFGFEKDQTLLMIAAKSCQPAEVLTRLLELRCDVTLRDIEGNTAMASARCPEQVQVLFDARADLHSGRQLTPLQLCAARASLTTLRKLLEMRCDPIGEGELQLPILQSRGNPFALHNFRSLLHHAAHAARSTDGLEGLDGLDSLWPVVNGRTRLSDEETESCHEALQKIISDGWNHCSTMIQSKAMILEGTPLHAAAYIGDRGLIELLRQYGAKSSANLMGMFPEDLAVKRGFLQFTQEVLSLVVNRVLNALPPRLVPSRSFLTASIQIVEALINAWFDVHQSLATETEVQRWGRMVGDACAHAWWQDAAEQQASAPEVLVAVLSRGRSPPEDARHGAALICCALEDAVGSAGATALAKAQLGPGRPNTGLRDKVSRGEFRPPSRAGAKASGDRYKLLGIKHFVAAAKADEDLQNCPLIATCLADVAIGATPYLEVELLLGVPTYRERLVAWASQESQGQGDGALQEAISQAMKVSAASVTSAPNSAHTNKGQLRQVKPESKQSDKEENKECQGRRASWLPQAFVSSFNAEGEEVEGVDDAGEDMPGLEPQRIPKKKRPDTGGTSSYSAEGMLEQIKQKIAPPPSE</sequence>
<dbReference type="Gene3D" id="1.25.40.20">
    <property type="entry name" value="Ankyrin repeat-containing domain"/>
    <property type="match status" value="1"/>
</dbReference>
<dbReference type="SUPFAM" id="SSF48403">
    <property type="entry name" value="Ankyrin repeat"/>
    <property type="match status" value="1"/>
</dbReference>
<proteinExistence type="predicted"/>
<dbReference type="Proteomes" id="UP001152797">
    <property type="component" value="Unassembled WGS sequence"/>
</dbReference>
<evidence type="ECO:0000256" key="2">
    <source>
        <dbReference type="ARBA" id="ARBA00023043"/>
    </source>
</evidence>
<evidence type="ECO:0000256" key="3">
    <source>
        <dbReference type="SAM" id="MobiDB-lite"/>
    </source>
</evidence>
<dbReference type="EMBL" id="CAMXCT030000611">
    <property type="protein sequence ID" value="CAL4768415.1"/>
    <property type="molecule type" value="Genomic_DNA"/>
</dbReference>
<organism evidence="4">
    <name type="scientific">Cladocopium goreaui</name>
    <dbReference type="NCBI Taxonomy" id="2562237"/>
    <lineage>
        <taxon>Eukaryota</taxon>
        <taxon>Sar</taxon>
        <taxon>Alveolata</taxon>
        <taxon>Dinophyceae</taxon>
        <taxon>Suessiales</taxon>
        <taxon>Symbiodiniaceae</taxon>
        <taxon>Cladocopium</taxon>
    </lineage>
</organism>
<dbReference type="PANTHER" id="PTHR24173:SF74">
    <property type="entry name" value="ANKYRIN REPEAT DOMAIN-CONTAINING PROTEIN 16"/>
    <property type="match status" value="1"/>
</dbReference>
<feature type="region of interest" description="Disordered" evidence="3">
    <location>
        <begin position="860"/>
        <end position="897"/>
    </location>
</feature>
<dbReference type="EMBL" id="CAMXCT020000611">
    <property type="protein sequence ID" value="CAL1134478.1"/>
    <property type="molecule type" value="Genomic_DNA"/>
</dbReference>
<feature type="compositionally biased region" description="Basic and acidic residues" evidence="3">
    <location>
        <begin position="752"/>
        <end position="763"/>
    </location>
</feature>
<dbReference type="EMBL" id="CAMXCT010000611">
    <property type="protein sequence ID" value="CAI3981103.1"/>
    <property type="molecule type" value="Genomic_DNA"/>
</dbReference>
<reference evidence="5 6" key="2">
    <citation type="submission" date="2024-05" db="EMBL/GenBank/DDBJ databases">
        <authorList>
            <person name="Chen Y."/>
            <person name="Shah S."/>
            <person name="Dougan E. K."/>
            <person name="Thang M."/>
            <person name="Chan C."/>
        </authorList>
    </citation>
    <scope>NUCLEOTIDE SEQUENCE [LARGE SCALE GENOMIC DNA]</scope>
</reference>
<dbReference type="InterPro" id="IPR036770">
    <property type="entry name" value="Ankyrin_rpt-contain_sf"/>
</dbReference>
<accession>A0A9P1BXG0</accession>
<evidence type="ECO:0000313" key="6">
    <source>
        <dbReference type="Proteomes" id="UP001152797"/>
    </source>
</evidence>
<keyword evidence="6" id="KW-1185">Reference proteome</keyword>